<name>A0AAD5RT81_9PEZI</name>
<accession>A0AAD5RT81</accession>
<dbReference type="Proteomes" id="UP001201980">
    <property type="component" value="Unassembled WGS sequence"/>
</dbReference>
<gene>
    <name evidence="1" type="ORF">MKZ38_000367</name>
</gene>
<evidence type="ECO:0000313" key="2">
    <source>
        <dbReference type="Proteomes" id="UP001201980"/>
    </source>
</evidence>
<protein>
    <submittedName>
        <fullName evidence="1">Uncharacterized protein</fullName>
    </submittedName>
</protein>
<proteinExistence type="predicted"/>
<organism evidence="1 2">
    <name type="scientific">Zalerion maritima</name>
    <dbReference type="NCBI Taxonomy" id="339359"/>
    <lineage>
        <taxon>Eukaryota</taxon>
        <taxon>Fungi</taxon>
        <taxon>Dikarya</taxon>
        <taxon>Ascomycota</taxon>
        <taxon>Pezizomycotina</taxon>
        <taxon>Sordariomycetes</taxon>
        <taxon>Lulworthiomycetidae</taxon>
        <taxon>Lulworthiales</taxon>
        <taxon>Lulworthiaceae</taxon>
        <taxon>Zalerion</taxon>
    </lineage>
</organism>
<keyword evidence="2" id="KW-1185">Reference proteome</keyword>
<evidence type="ECO:0000313" key="1">
    <source>
        <dbReference type="EMBL" id="KAJ2902606.1"/>
    </source>
</evidence>
<comment type="caution">
    <text evidence="1">The sequence shown here is derived from an EMBL/GenBank/DDBJ whole genome shotgun (WGS) entry which is preliminary data.</text>
</comment>
<sequence length="74" mass="7952">MPLGFQIPTAWTKSGSPLLAAITCEGTSVVDQLPANIAQCKMLPKKRKRFLQLILCDSGVDAEPPGTDQVVAWV</sequence>
<dbReference type="EMBL" id="JAKWBI020000108">
    <property type="protein sequence ID" value="KAJ2902606.1"/>
    <property type="molecule type" value="Genomic_DNA"/>
</dbReference>
<reference evidence="1" key="1">
    <citation type="submission" date="2022-07" db="EMBL/GenBank/DDBJ databases">
        <title>Draft genome sequence of Zalerion maritima ATCC 34329, a (micro)plastics degrading marine fungus.</title>
        <authorList>
            <person name="Paco A."/>
            <person name="Goncalves M.F.M."/>
            <person name="Rocha-Santos T.A.P."/>
            <person name="Alves A."/>
        </authorList>
    </citation>
    <scope>NUCLEOTIDE SEQUENCE</scope>
    <source>
        <strain evidence="1">ATCC 34329</strain>
    </source>
</reference>
<dbReference type="AlphaFoldDB" id="A0AAD5RT81"/>